<evidence type="ECO:0000256" key="2">
    <source>
        <dbReference type="ARBA" id="ARBA00023242"/>
    </source>
</evidence>
<proteinExistence type="predicted"/>
<dbReference type="GO" id="GO:0005634">
    <property type="term" value="C:nucleus"/>
    <property type="evidence" value="ECO:0007669"/>
    <property type="project" value="UniProtKB-SubCell"/>
</dbReference>
<accession>A0A5C7IXM7</accession>
<dbReference type="EMBL" id="VAHF01000001">
    <property type="protein sequence ID" value="TXG73869.1"/>
    <property type="molecule type" value="Genomic_DNA"/>
</dbReference>
<evidence type="ECO:0000256" key="1">
    <source>
        <dbReference type="ARBA" id="ARBA00004123"/>
    </source>
</evidence>
<dbReference type="PANTHER" id="PTHR10252">
    <property type="entry name" value="HISTONE-LIKE TRANSCRIPTION FACTOR CCAAT-RELATED"/>
    <property type="match status" value="1"/>
</dbReference>
<dbReference type="AlphaFoldDB" id="A0A5C7IXM7"/>
<dbReference type="Gene3D" id="1.10.20.10">
    <property type="entry name" value="Histone, subunit A"/>
    <property type="match status" value="1"/>
</dbReference>
<feature type="compositionally biased region" description="Basic and acidic residues" evidence="3">
    <location>
        <begin position="1"/>
        <end position="27"/>
    </location>
</feature>
<dbReference type="GO" id="GO:0000976">
    <property type="term" value="F:transcription cis-regulatory region binding"/>
    <property type="evidence" value="ECO:0007669"/>
    <property type="project" value="TreeGrafter"/>
</dbReference>
<evidence type="ECO:0000256" key="3">
    <source>
        <dbReference type="SAM" id="MobiDB-lite"/>
    </source>
</evidence>
<dbReference type="InterPro" id="IPR050568">
    <property type="entry name" value="Transcr_DNA_Rep_Reg"/>
</dbReference>
<dbReference type="Proteomes" id="UP000323000">
    <property type="component" value="Chromosome 1"/>
</dbReference>
<reference evidence="5" key="1">
    <citation type="journal article" date="2019" name="Gigascience">
        <title>De novo genome assembly of the endangered Acer yangbiense, a plant species with extremely small populations endemic to Yunnan Province, China.</title>
        <authorList>
            <person name="Yang J."/>
            <person name="Wariss H.M."/>
            <person name="Tao L."/>
            <person name="Zhang R."/>
            <person name="Yun Q."/>
            <person name="Hollingsworth P."/>
            <person name="Dao Z."/>
            <person name="Luo G."/>
            <person name="Guo H."/>
            <person name="Ma Y."/>
            <person name="Sun W."/>
        </authorList>
    </citation>
    <scope>NUCLEOTIDE SEQUENCE [LARGE SCALE GENOMIC DNA]</scope>
    <source>
        <strain evidence="5">cv. Malutang</strain>
    </source>
</reference>
<keyword evidence="5" id="KW-1185">Reference proteome</keyword>
<dbReference type="GO" id="GO:0046982">
    <property type="term" value="F:protein heterodimerization activity"/>
    <property type="evidence" value="ECO:0007669"/>
    <property type="project" value="InterPro"/>
</dbReference>
<protein>
    <submittedName>
        <fullName evidence="4">Uncharacterized protein</fullName>
    </submittedName>
</protein>
<comment type="subcellular location">
    <subcellularLocation>
        <location evidence="1">Nucleus</location>
    </subcellularLocation>
</comment>
<dbReference type="GO" id="GO:0006355">
    <property type="term" value="P:regulation of DNA-templated transcription"/>
    <property type="evidence" value="ECO:0007669"/>
    <property type="project" value="TreeGrafter"/>
</dbReference>
<evidence type="ECO:0000313" key="5">
    <source>
        <dbReference type="Proteomes" id="UP000323000"/>
    </source>
</evidence>
<dbReference type="SUPFAM" id="SSF47113">
    <property type="entry name" value="Histone-fold"/>
    <property type="match status" value="1"/>
</dbReference>
<dbReference type="PANTHER" id="PTHR10252:SF93">
    <property type="entry name" value="DNA POLYMERASE II SUBUNIT B3-1"/>
    <property type="match status" value="1"/>
</dbReference>
<gene>
    <name evidence="4" type="ORF">EZV62_002448</name>
</gene>
<name>A0A5C7IXM7_9ROSI</name>
<comment type="caution">
    <text evidence="4">The sequence shown here is derived from an EMBL/GenBank/DDBJ whole genome shotgun (WGS) entry which is preliminary data.</text>
</comment>
<evidence type="ECO:0000313" key="4">
    <source>
        <dbReference type="EMBL" id="TXG73869.1"/>
    </source>
</evidence>
<sequence>MVSSKKTREEKEKKKTKETKLTKPEIKNKKKPSPKKPKNNNNNKTINGAAKKEPEVVTTPSSSADSHQEPESQESEKEQEKRSEEATNQRNKSKKSKKGRENQEEVDDEDVEKACRFPTKRIWRIVKSQSSGSSITGDAVFLVNKATVFSSVLFCSHFWFIFFLFLFIEFSALLCFSLSYHCLGWLQEKFLEQFCEDAHAQCVKDRKKSLSYQHLGNLSFYKASVVSKQRRYDFLSDFVPEKIKAEAALAESKLTEKEEGYES</sequence>
<dbReference type="OrthoDB" id="636685at2759"/>
<feature type="compositionally biased region" description="Low complexity" evidence="3">
    <location>
        <begin position="39"/>
        <end position="49"/>
    </location>
</feature>
<feature type="compositionally biased region" description="Basic residues" evidence="3">
    <location>
        <begin position="28"/>
        <end position="38"/>
    </location>
</feature>
<feature type="compositionally biased region" description="Basic and acidic residues" evidence="3">
    <location>
        <begin position="66"/>
        <end position="87"/>
    </location>
</feature>
<dbReference type="InterPro" id="IPR009072">
    <property type="entry name" value="Histone-fold"/>
</dbReference>
<feature type="region of interest" description="Disordered" evidence="3">
    <location>
        <begin position="1"/>
        <end position="109"/>
    </location>
</feature>
<keyword evidence="2" id="KW-0539">Nucleus</keyword>
<organism evidence="4 5">
    <name type="scientific">Acer yangbiense</name>
    <dbReference type="NCBI Taxonomy" id="1000413"/>
    <lineage>
        <taxon>Eukaryota</taxon>
        <taxon>Viridiplantae</taxon>
        <taxon>Streptophyta</taxon>
        <taxon>Embryophyta</taxon>
        <taxon>Tracheophyta</taxon>
        <taxon>Spermatophyta</taxon>
        <taxon>Magnoliopsida</taxon>
        <taxon>eudicotyledons</taxon>
        <taxon>Gunneridae</taxon>
        <taxon>Pentapetalae</taxon>
        <taxon>rosids</taxon>
        <taxon>malvids</taxon>
        <taxon>Sapindales</taxon>
        <taxon>Sapindaceae</taxon>
        <taxon>Hippocastanoideae</taxon>
        <taxon>Acereae</taxon>
        <taxon>Acer</taxon>
    </lineage>
</organism>